<evidence type="ECO:0000313" key="2">
    <source>
        <dbReference type="EMBL" id="KKM82524.1"/>
    </source>
</evidence>
<gene>
    <name evidence="2" type="ORF">LCGC14_1318690</name>
</gene>
<feature type="transmembrane region" description="Helical" evidence="1">
    <location>
        <begin position="20"/>
        <end position="39"/>
    </location>
</feature>
<accession>A0A0F9KK52</accession>
<keyword evidence="1" id="KW-0812">Transmembrane</keyword>
<sequence length="90" mass="10532">MKENHMGENLDRYKKRSAWWFLLPIFFTIFGGLIAFFAIRSDDSKRAKDCLLLGIILFAIPFVISGIMIAFFSAQIPEYKEIMRPPIWEV</sequence>
<feature type="transmembrane region" description="Helical" evidence="1">
    <location>
        <begin position="51"/>
        <end position="74"/>
    </location>
</feature>
<name>A0A0F9KK52_9ZZZZ</name>
<organism evidence="2">
    <name type="scientific">marine sediment metagenome</name>
    <dbReference type="NCBI Taxonomy" id="412755"/>
    <lineage>
        <taxon>unclassified sequences</taxon>
        <taxon>metagenomes</taxon>
        <taxon>ecological metagenomes</taxon>
    </lineage>
</organism>
<protein>
    <submittedName>
        <fullName evidence="2">Uncharacterized protein</fullName>
    </submittedName>
</protein>
<keyword evidence="1" id="KW-0472">Membrane</keyword>
<reference evidence="2" key="1">
    <citation type="journal article" date="2015" name="Nature">
        <title>Complex archaea that bridge the gap between prokaryotes and eukaryotes.</title>
        <authorList>
            <person name="Spang A."/>
            <person name="Saw J.H."/>
            <person name="Jorgensen S.L."/>
            <person name="Zaremba-Niedzwiedzka K."/>
            <person name="Martijn J."/>
            <person name="Lind A.E."/>
            <person name="van Eijk R."/>
            <person name="Schleper C."/>
            <person name="Guy L."/>
            <person name="Ettema T.J."/>
        </authorList>
    </citation>
    <scope>NUCLEOTIDE SEQUENCE</scope>
</reference>
<dbReference type="EMBL" id="LAZR01007850">
    <property type="protein sequence ID" value="KKM82524.1"/>
    <property type="molecule type" value="Genomic_DNA"/>
</dbReference>
<keyword evidence="1" id="KW-1133">Transmembrane helix</keyword>
<dbReference type="AlphaFoldDB" id="A0A0F9KK52"/>
<evidence type="ECO:0000256" key="1">
    <source>
        <dbReference type="SAM" id="Phobius"/>
    </source>
</evidence>
<comment type="caution">
    <text evidence="2">The sequence shown here is derived from an EMBL/GenBank/DDBJ whole genome shotgun (WGS) entry which is preliminary data.</text>
</comment>
<proteinExistence type="predicted"/>